<protein>
    <recommendedName>
        <fullName evidence="4">Photosystem II assembly protein</fullName>
    </recommendedName>
</protein>
<dbReference type="AlphaFoldDB" id="A0A7Z9DZ31"/>
<dbReference type="RefSeq" id="WP_083618150.1">
    <property type="nucleotide sequence ID" value="NZ_LR735004.1"/>
</dbReference>
<evidence type="ECO:0000313" key="3">
    <source>
        <dbReference type="Proteomes" id="UP000182190"/>
    </source>
</evidence>
<dbReference type="SUPFAM" id="SSF53335">
    <property type="entry name" value="S-adenosyl-L-methionine-dependent methyltransferases"/>
    <property type="match status" value="1"/>
</dbReference>
<organism evidence="2 3">
    <name type="scientific">Planktothrix paucivesiculata PCC 9631</name>
    <dbReference type="NCBI Taxonomy" id="671071"/>
    <lineage>
        <taxon>Bacteria</taxon>
        <taxon>Bacillati</taxon>
        <taxon>Cyanobacteriota</taxon>
        <taxon>Cyanophyceae</taxon>
        <taxon>Oscillatoriophycideae</taxon>
        <taxon>Oscillatoriales</taxon>
        <taxon>Microcoleaceae</taxon>
        <taxon>Planktothrix</taxon>
    </lineage>
</organism>
<comment type="caution">
    <text evidence="2">The sequence shown here is derived from an EMBL/GenBank/DDBJ whole genome shotgun (WGS) entry which is preliminary data.</text>
</comment>
<dbReference type="Gene3D" id="3.40.50.150">
    <property type="entry name" value="Vaccinia Virus protein VP39"/>
    <property type="match status" value="1"/>
</dbReference>
<reference evidence="2" key="1">
    <citation type="submission" date="2019-10" db="EMBL/GenBank/DDBJ databases">
        <authorList>
            <consortium name="Genoscope - CEA"/>
            <person name="William W."/>
        </authorList>
    </citation>
    <scope>NUCLEOTIDE SEQUENCE [LARGE SCALE GENOMIC DNA]</scope>
    <source>
        <strain evidence="2">BBR_PRJEB10994</strain>
    </source>
</reference>
<keyword evidence="1" id="KW-0175">Coiled coil</keyword>
<keyword evidence="3" id="KW-1185">Reference proteome</keyword>
<evidence type="ECO:0008006" key="4">
    <source>
        <dbReference type="Google" id="ProtNLM"/>
    </source>
</evidence>
<feature type="coiled-coil region" evidence="1">
    <location>
        <begin position="26"/>
        <end position="77"/>
    </location>
</feature>
<proteinExistence type="predicted"/>
<name>A0A7Z9DZ31_9CYAN</name>
<evidence type="ECO:0000256" key="1">
    <source>
        <dbReference type="SAM" id="Coils"/>
    </source>
</evidence>
<evidence type="ECO:0000313" key="2">
    <source>
        <dbReference type="EMBL" id="VXD19256.1"/>
    </source>
</evidence>
<dbReference type="EMBL" id="CZCS02000184">
    <property type="protein sequence ID" value="VXD19256.1"/>
    <property type="molecule type" value="Genomic_DNA"/>
</dbReference>
<accession>A0A7Z9DZ31</accession>
<sequence>MIDRIIQGWRSLKLFLALQRGNEQQARNILQEIRRSKTELSGLEKLFQDKLETDYQLKQKQKEISGLKQQLKSFSQLDSFPSEFDFREEKLIIPDRNIIARITQQFNLIESDDNLIQCTGIDADIFNNLELNLSRFIEDEFQQMSQRNNFEKSLKEAVEDLNGLKFGEDPEYSFELSPYVYFLRYFLTNVYGAYLAWFLIYKTGLLPKHLNILDIAAGPGTMIYGLDLFLRSNYQGMNSSEFKIAYYSLEKQAKFQYRGLQFWRRYVEQQLQPTNAYFRFDTCDLLGDKSNFDKMPKDFFDFIIISHCFFYQRQLRQKANTNFKYIFNRCLQTDGYVLFIVQDKKLFQGFNLRHRQDYHLEYNVIRSFIEEIGLKLVWYKYLTSTGISEQMTPAEFGKFAREKLPYQPYIHPIFQKYFKLNQHISYAIDDYMILAQQR</sequence>
<dbReference type="InterPro" id="IPR029063">
    <property type="entry name" value="SAM-dependent_MTases_sf"/>
</dbReference>
<dbReference type="Proteomes" id="UP000182190">
    <property type="component" value="Unassembled WGS sequence"/>
</dbReference>
<gene>
    <name evidence="2" type="ORF">PL9631_440042</name>
</gene>
<dbReference type="OrthoDB" id="478756at2"/>